<dbReference type="Pfam" id="PF04542">
    <property type="entry name" value="Sigma70_r2"/>
    <property type="match status" value="1"/>
</dbReference>
<dbReference type="PANTHER" id="PTHR30376">
    <property type="entry name" value="SIGMA FACTOR RPOH HEAT SHOCK RELATED"/>
    <property type="match status" value="1"/>
</dbReference>
<reference evidence="9 10" key="1">
    <citation type="submission" date="2018-11" db="EMBL/GenBank/DDBJ databases">
        <title>Complete Genome Sequence of Vbrio mediterranei 117-T6: a Potential Pathogen Bacteria Isolated from the Conchocelis of Pyropia.</title>
        <authorList>
            <person name="Liu Q."/>
        </authorList>
    </citation>
    <scope>NUCLEOTIDE SEQUENCE [LARGE SCALE GENOMIC DNA]</scope>
    <source>
        <strain evidence="9 10">117-T6</strain>
    </source>
</reference>
<dbReference type="SUPFAM" id="SSF88659">
    <property type="entry name" value="Sigma3 and sigma4 domains of RNA polymerase sigma factors"/>
    <property type="match status" value="1"/>
</dbReference>
<keyword evidence="2 6" id="KW-0805">Transcription regulation</keyword>
<dbReference type="EMBL" id="CP033578">
    <property type="protein sequence ID" value="AYV23837.1"/>
    <property type="molecule type" value="Genomic_DNA"/>
</dbReference>
<evidence type="ECO:0000256" key="2">
    <source>
        <dbReference type="ARBA" id="ARBA00023015"/>
    </source>
</evidence>
<gene>
    <name evidence="9" type="ORF">ECB94_21400</name>
</gene>
<dbReference type="Pfam" id="PF00140">
    <property type="entry name" value="Sigma70_r1_2"/>
    <property type="match status" value="1"/>
</dbReference>
<dbReference type="AlphaFoldDB" id="A0A3G4VG79"/>
<dbReference type="NCBIfam" id="NF005143">
    <property type="entry name" value="PRK06596.1"/>
    <property type="match status" value="1"/>
</dbReference>
<dbReference type="InterPro" id="IPR007627">
    <property type="entry name" value="RNA_pol_sigma70_r2"/>
</dbReference>
<feature type="domain" description="RNA polymerase sigma-70" evidence="8">
    <location>
        <begin position="251"/>
        <end position="277"/>
    </location>
</feature>
<dbReference type="Gene3D" id="1.10.10.10">
    <property type="entry name" value="Winged helix-like DNA-binding domain superfamily/Winged helix DNA-binding domain"/>
    <property type="match status" value="1"/>
</dbReference>
<keyword evidence="5 6" id="KW-0804">Transcription</keyword>
<dbReference type="Gene3D" id="1.10.601.10">
    <property type="entry name" value="RNA Polymerase Primary Sigma Factor"/>
    <property type="match status" value="1"/>
</dbReference>
<feature type="domain" description="RNA polymerase sigma-70" evidence="7">
    <location>
        <begin position="77"/>
        <end position="90"/>
    </location>
</feature>
<dbReference type="PROSITE" id="PS00715">
    <property type="entry name" value="SIGMA70_1"/>
    <property type="match status" value="1"/>
</dbReference>
<comment type="function">
    <text evidence="6">Sigma factors are initiation factors that promote the attachment of RNA polymerase to specific initiation sites and are then released.</text>
</comment>
<keyword evidence="3 6" id="KW-0731">Sigma factor</keyword>
<dbReference type="GO" id="GO:0016987">
    <property type="term" value="F:sigma factor activity"/>
    <property type="evidence" value="ECO:0007669"/>
    <property type="project" value="UniProtKB-KW"/>
</dbReference>
<evidence type="ECO:0000256" key="6">
    <source>
        <dbReference type="RuleBase" id="RU362124"/>
    </source>
</evidence>
<dbReference type="GO" id="GO:0006352">
    <property type="term" value="P:DNA-templated transcription initiation"/>
    <property type="evidence" value="ECO:0007669"/>
    <property type="project" value="InterPro"/>
</dbReference>
<dbReference type="PANTHER" id="PTHR30376:SF3">
    <property type="entry name" value="RNA POLYMERASE SIGMA FACTOR RPOH"/>
    <property type="match status" value="1"/>
</dbReference>
<dbReference type="SUPFAM" id="SSF88946">
    <property type="entry name" value="Sigma2 domain of RNA polymerase sigma factors"/>
    <property type="match status" value="1"/>
</dbReference>
<dbReference type="PRINTS" id="PR00046">
    <property type="entry name" value="SIGMA70FCT"/>
</dbReference>
<dbReference type="InterPro" id="IPR007630">
    <property type="entry name" value="RNA_pol_sigma70_r4"/>
</dbReference>
<dbReference type="GO" id="GO:0003677">
    <property type="term" value="F:DNA binding"/>
    <property type="evidence" value="ECO:0007669"/>
    <property type="project" value="UniProtKB-KW"/>
</dbReference>
<evidence type="ECO:0000313" key="10">
    <source>
        <dbReference type="Proteomes" id="UP000279760"/>
    </source>
</evidence>
<dbReference type="InterPro" id="IPR014284">
    <property type="entry name" value="RNA_pol_sigma-70_dom"/>
</dbReference>
<dbReference type="InterPro" id="IPR050813">
    <property type="entry name" value="Sigma-70_Factor"/>
</dbReference>
<protein>
    <recommendedName>
        <fullName evidence="6">RNA polymerase sigma factor</fullName>
    </recommendedName>
</protein>
<evidence type="ECO:0000256" key="3">
    <source>
        <dbReference type="ARBA" id="ARBA00023082"/>
    </source>
</evidence>
<evidence type="ECO:0000256" key="4">
    <source>
        <dbReference type="ARBA" id="ARBA00023125"/>
    </source>
</evidence>
<dbReference type="InterPro" id="IPR013325">
    <property type="entry name" value="RNA_pol_sigma_r2"/>
</dbReference>
<dbReference type="RefSeq" id="WP_124941644.1">
    <property type="nucleotide sequence ID" value="NZ_CP033578.1"/>
</dbReference>
<dbReference type="Proteomes" id="UP000279760">
    <property type="component" value="Chromosome 2"/>
</dbReference>
<accession>A0A3G4VG79</accession>
<dbReference type="InterPro" id="IPR009042">
    <property type="entry name" value="RNA_pol_sigma70_r1_2"/>
</dbReference>
<evidence type="ECO:0000256" key="1">
    <source>
        <dbReference type="ARBA" id="ARBA00007788"/>
    </source>
</evidence>
<evidence type="ECO:0000313" key="9">
    <source>
        <dbReference type="EMBL" id="AYV23837.1"/>
    </source>
</evidence>
<dbReference type="InterPro" id="IPR000943">
    <property type="entry name" value="RNA_pol_sigma70"/>
</dbReference>
<organism evidence="9 10">
    <name type="scientific">Vibrio mediterranei</name>
    <dbReference type="NCBI Taxonomy" id="689"/>
    <lineage>
        <taxon>Bacteria</taxon>
        <taxon>Pseudomonadati</taxon>
        <taxon>Pseudomonadota</taxon>
        <taxon>Gammaproteobacteria</taxon>
        <taxon>Vibrionales</taxon>
        <taxon>Vibrionaceae</taxon>
        <taxon>Vibrio</taxon>
    </lineage>
</organism>
<dbReference type="Pfam" id="PF04545">
    <property type="entry name" value="Sigma70_r4"/>
    <property type="match status" value="1"/>
</dbReference>
<evidence type="ECO:0000259" key="7">
    <source>
        <dbReference type="PROSITE" id="PS00715"/>
    </source>
</evidence>
<comment type="similarity">
    <text evidence="1 6">Belongs to the sigma-70 factor family.</text>
</comment>
<evidence type="ECO:0000256" key="5">
    <source>
        <dbReference type="ARBA" id="ARBA00023163"/>
    </source>
</evidence>
<dbReference type="InterPro" id="IPR013324">
    <property type="entry name" value="RNA_pol_sigma_r3/r4-like"/>
</dbReference>
<name>A0A3G4VG79_9VIBR</name>
<proteinExistence type="inferred from homology"/>
<evidence type="ECO:0000259" key="8">
    <source>
        <dbReference type="PROSITE" id="PS00716"/>
    </source>
</evidence>
<dbReference type="PROSITE" id="PS00716">
    <property type="entry name" value="SIGMA70_2"/>
    <property type="match status" value="1"/>
</dbReference>
<dbReference type="InterPro" id="IPR036388">
    <property type="entry name" value="WH-like_DNA-bd_sf"/>
</dbReference>
<sequence>MSASSYFTNAESKDSLSHYLGSISKYPLLSEEKERTLANKVVTENCSQSLNELILPHLRYVAYIAKNFVGYGMSTLDIIQAGNIGLIKAIKKFNPARGIRLVSFAIHWIKSEINEYIIKNWSMVKVATTKEQRKLFFNLRKHKNDSGWVSEEQAKDIAKNLKVRVRDVFVMDGRLSNKDKQLESHNYDEEFHCPYTEDNYFREHRDDFADNHEEENWSNHLSSELKIAIQKLDERSKDIIFHRWLTNEKATLSELADKHQLSAERIRQIEVATLAKLKNLMGHIPMANAA</sequence>
<dbReference type="NCBIfam" id="TIGR02937">
    <property type="entry name" value="sigma70-ECF"/>
    <property type="match status" value="1"/>
</dbReference>
<keyword evidence="4 6" id="KW-0238">DNA-binding</keyword>